<feature type="compositionally biased region" description="Basic residues" evidence="1">
    <location>
        <begin position="1"/>
        <end position="14"/>
    </location>
</feature>
<feature type="compositionally biased region" description="Basic residues" evidence="1">
    <location>
        <begin position="896"/>
        <end position="915"/>
    </location>
</feature>
<feature type="region of interest" description="Disordered" evidence="1">
    <location>
        <begin position="1"/>
        <end position="279"/>
    </location>
</feature>
<feature type="region of interest" description="Disordered" evidence="1">
    <location>
        <begin position="734"/>
        <end position="1090"/>
    </location>
</feature>
<feature type="compositionally biased region" description="Polar residues" evidence="1">
    <location>
        <begin position="929"/>
        <end position="942"/>
    </location>
</feature>
<feature type="compositionally biased region" description="Polar residues" evidence="1">
    <location>
        <begin position="551"/>
        <end position="576"/>
    </location>
</feature>
<feature type="compositionally biased region" description="Basic and acidic residues" evidence="1">
    <location>
        <begin position="209"/>
        <end position="224"/>
    </location>
</feature>
<evidence type="ECO:0000256" key="1">
    <source>
        <dbReference type="SAM" id="MobiDB-lite"/>
    </source>
</evidence>
<sequence>MDRIRGNRPARRRTQPALSSSFDSLDADFPADRIQARSPTMPFASNATPQTAPQARRGTRQSSTPAAQPLGFVSSSPTAGKAKATRKRARATGTDGAGDEDDDQPAAAGTTNNNKKGSHNLRKRPKIDYSAQDFEDEVPEIALAAPRTATRKKRDGSETFAEDMTPSGQRGRRAASKTPARRPEHHYPYLPPSDDDVVKDTIEVIGDSSDLHGSDEFSDHESKVESPSAEAKHSIVAQDEEHQLPPSKPPAKSPMPEPSIVTHESPTLPSPSTSVKTAGRVKAEIAHPQPIHINHVSIISVDKTAEDVSVSNSPLHQNIIAPSPRDVSGLEPKSAAASAVSPIPFPFAERQALVSTPEPEPEAPPSLVVTFKLPQSLLPPQASPETQPEVTGASVGEEAQDTTPEEIAKQAAEEVEEKAEAENVITNGAKKDGAEVEQGIDQLFEKDADGDIEEDADGDIDHDVDVDTHSDNEAEVDEAETDDDDDDSQHPWAHLTPYLAREYVLHPEPTVVGGTAGDEGVEEEAEEADDEDADGEKDDEVNGTGSDLPRETTSTPQTPRRGTPAQFTLTGANTPVPSDKATGPKASGVRRRKQYKFRKLRDPSEMQELLKDHENMDHGQLSEHLAAGADWLLSLQLEWQKLGRAIDDYENAKRRAQQDAEYEKKTADLDQFQRMESYIEKDFELRGYRAPLKDKEEGTHRARWQDKVMASTYGFEYDPHVSKIGQQDPLAQREGIMAGRQLRSQPQQTAKAAEAGEGGDGLVVVGKRTRNPPKLYDGLTQDDARAATPADLTGTKVMPKRRGRPPLSSLQHDTADTDSGKPPPKKRGPRGRRSDMTLQDTDADTPGPSREAIAPPPPVEPQVGKRRRVTQSRATVEEDAPGEMDEPDGGDEPVAKRARIARTTRGKPSLLRHHSGLLDPETEEDESRPTTSSSNGTVSDAGSSYGVGTRQTKRTRNARDDADADASMLQPQRKRPRINFKASGNGNKPHPAYSDTLLASTPSSPFPPSEDARILTFRHFGSNKWTVEAEGRPSRESSGMPSNMPSAAPSAAPSAPASATSSAPPSQAGGDDSTKDYSTMTKSEKMSASMKKRWLNGSMQNAVNKRKATLAAKKAAAAAAAAAGTSVPAPPPAPIAQAYPPLQRPPQHRPHPFINMNGPQGPS</sequence>
<feature type="compositionally biased region" description="Acidic residues" evidence="1">
    <location>
        <begin position="519"/>
        <end position="541"/>
    </location>
</feature>
<dbReference type="EMBL" id="JAGPXD010000003">
    <property type="protein sequence ID" value="KAH7363489.1"/>
    <property type="molecule type" value="Genomic_DNA"/>
</dbReference>
<feature type="compositionally biased region" description="Polar residues" evidence="1">
    <location>
        <begin position="262"/>
        <end position="276"/>
    </location>
</feature>
<feature type="compositionally biased region" description="Pro residues" evidence="1">
    <location>
        <begin position="246"/>
        <end position="257"/>
    </location>
</feature>
<organism evidence="2 3">
    <name type="scientific">Plectosphaerella cucumerina</name>
    <dbReference type="NCBI Taxonomy" id="40658"/>
    <lineage>
        <taxon>Eukaryota</taxon>
        <taxon>Fungi</taxon>
        <taxon>Dikarya</taxon>
        <taxon>Ascomycota</taxon>
        <taxon>Pezizomycotina</taxon>
        <taxon>Sordariomycetes</taxon>
        <taxon>Hypocreomycetidae</taxon>
        <taxon>Glomerellales</taxon>
        <taxon>Plectosphaerellaceae</taxon>
        <taxon>Plectosphaerella</taxon>
    </lineage>
</organism>
<feature type="compositionally biased region" description="Low complexity" evidence="1">
    <location>
        <begin position="16"/>
        <end position="28"/>
    </location>
</feature>
<evidence type="ECO:0000313" key="2">
    <source>
        <dbReference type="EMBL" id="KAH7363489.1"/>
    </source>
</evidence>
<feature type="compositionally biased region" description="Basic and acidic residues" evidence="1">
    <location>
        <begin position="459"/>
        <end position="472"/>
    </location>
</feature>
<reference evidence="2" key="1">
    <citation type="journal article" date="2021" name="Nat. Commun.">
        <title>Genetic determinants of endophytism in the Arabidopsis root mycobiome.</title>
        <authorList>
            <person name="Mesny F."/>
            <person name="Miyauchi S."/>
            <person name="Thiergart T."/>
            <person name="Pickel B."/>
            <person name="Atanasova L."/>
            <person name="Karlsson M."/>
            <person name="Huettel B."/>
            <person name="Barry K.W."/>
            <person name="Haridas S."/>
            <person name="Chen C."/>
            <person name="Bauer D."/>
            <person name="Andreopoulos W."/>
            <person name="Pangilinan J."/>
            <person name="LaButti K."/>
            <person name="Riley R."/>
            <person name="Lipzen A."/>
            <person name="Clum A."/>
            <person name="Drula E."/>
            <person name="Henrissat B."/>
            <person name="Kohler A."/>
            <person name="Grigoriev I.V."/>
            <person name="Martin F.M."/>
            <person name="Hacquard S."/>
        </authorList>
    </citation>
    <scope>NUCLEOTIDE SEQUENCE</scope>
    <source>
        <strain evidence="2">MPI-CAGE-AT-0016</strain>
    </source>
</reference>
<proteinExistence type="predicted"/>
<keyword evidence="3" id="KW-1185">Reference proteome</keyword>
<feature type="compositionally biased region" description="Acidic residues" evidence="1">
    <location>
        <begin position="877"/>
        <end position="891"/>
    </location>
</feature>
<dbReference type="Proteomes" id="UP000813385">
    <property type="component" value="Unassembled WGS sequence"/>
</dbReference>
<feature type="compositionally biased region" description="Low complexity" evidence="1">
    <location>
        <begin position="1037"/>
        <end position="1068"/>
    </location>
</feature>
<protein>
    <recommendedName>
        <fullName evidence="4">Something about silencing protein 4 domain-containing protein</fullName>
    </recommendedName>
</protein>
<evidence type="ECO:0000313" key="3">
    <source>
        <dbReference type="Proteomes" id="UP000813385"/>
    </source>
</evidence>
<dbReference type="AlphaFoldDB" id="A0A8K0TJX1"/>
<feature type="compositionally biased region" description="Basic residues" evidence="1">
    <location>
        <begin position="170"/>
        <end position="180"/>
    </location>
</feature>
<accession>A0A8K0TJX1</accession>
<feature type="compositionally biased region" description="Basic residues" evidence="1">
    <location>
        <begin position="116"/>
        <end position="125"/>
    </location>
</feature>
<dbReference type="OrthoDB" id="4115400at2759"/>
<gene>
    <name evidence="2" type="ORF">B0T11DRAFT_282692</name>
</gene>
<name>A0A8K0TJX1_9PEZI</name>
<feature type="region of interest" description="Disordered" evidence="1">
    <location>
        <begin position="353"/>
        <end position="594"/>
    </location>
</feature>
<feature type="region of interest" description="Disordered" evidence="1">
    <location>
        <begin position="1119"/>
        <end position="1163"/>
    </location>
</feature>
<evidence type="ECO:0008006" key="4">
    <source>
        <dbReference type="Google" id="ProtNLM"/>
    </source>
</evidence>
<comment type="caution">
    <text evidence="2">The sequence shown here is derived from an EMBL/GenBank/DDBJ whole genome shotgun (WGS) entry which is preliminary data.</text>
</comment>
<feature type="compositionally biased region" description="Polar residues" evidence="1">
    <location>
        <begin position="43"/>
        <end position="53"/>
    </location>
</feature>
<feature type="compositionally biased region" description="Acidic residues" evidence="1">
    <location>
        <begin position="473"/>
        <end position="487"/>
    </location>
</feature>
<feature type="compositionally biased region" description="Low complexity" evidence="1">
    <location>
        <begin position="373"/>
        <end position="384"/>
    </location>
</feature>